<dbReference type="FunFam" id="1.10.287.110:FF:000034">
    <property type="entry name" value="Chaperone protein DnaJ"/>
    <property type="match status" value="1"/>
</dbReference>
<feature type="repeat" description="CXXCXGXG motif" evidence="14">
    <location>
        <begin position="211"/>
        <end position="218"/>
    </location>
</feature>
<dbReference type="Pfam" id="PF00226">
    <property type="entry name" value="DnaJ"/>
    <property type="match status" value="1"/>
</dbReference>
<dbReference type="GO" id="GO:0008270">
    <property type="term" value="F:zinc ion binding"/>
    <property type="evidence" value="ECO:0007669"/>
    <property type="project" value="UniProtKB-UniRule"/>
</dbReference>
<evidence type="ECO:0000256" key="8">
    <source>
        <dbReference type="ARBA" id="ARBA00022833"/>
    </source>
</evidence>
<dbReference type="PANTHER" id="PTHR43096:SF48">
    <property type="entry name" value="CHAPERONE PROTEIN DNAJ"/>
    <property type="match status" value="1"/>
</dbReference>
<dbReference type="Gene3D" id="2.10.230.10">
    <property type="entry name" value="Heat shock protein DnaJ, cysteine-rich domain"/>
    <property type="match status" value="1"/>
</dbReference>
<dbReference type="SUPFAM" id="SSF57938">
    <property type="entry name" value="DnaJ/Hsp40 cysteine-rich domain"/>
    <property type="match status" value="1"/>
</dbReference>
<keyword evidence="4 14" id="KW-0235">DNA replication</keyword>
<dbReference type="NCBIfam" id="NF008035">
    <property type="entry name" value="PRK10767.1"/>
    <property type="match status" value="1"/>
</dbReference>
<feature type="zinc finger region" description="CR-type" evidence="15">
    <location>
        <begin position="141"/>
        <end position="223"/>
    </location>
</feature>
<evidence type="ECO:0000256" key="5">
    <source>
        <dbReference type="ARBA" id="ARBA00022723"/>
    </source>
</evidence>
<comment type="subcellular location">
    <subcellularLocation>
        <location evidence="1 14">Cytoplasm</location>
    </subcellularLocation>
</comment>
<dbReference type="NCBIfam" id="TIGR02349">
    <property type="entry name" value="DnaJ_bact"/>
    <property type="match status" value="1"/>
</dbReference>
<dbReference type="AlphaFoldDB" id="A0A3G2R4G3"/>
<keyword evidence="10 14" id="KW-0143">Chaperone</keyword>
<keyword evidence="5 14" id="KW-0479">Metal-binding</keyword>
<dbReference type="GO" id="GO:0005737">
    <property type="term" value="C:cytoplasm"/>
    <property type="evidence" value="ECO:0007669"/>
    <property type="project" value="UniProtKB-SubCell"/>
</dbReference>
<feature type="repeat" description="CXXCXGXG motif" evidence="14">
    <location>
        <begin position="171"/>
        <end position="178"/>
    </location>
</feature>
<evidence type="ECO:0000256" key="14">
    <source>
        <dbReference type="HAMAP-Rule" id="MF_01152"/>
    </source>
</evidence>
<comment type="domain">
    <text evidence="14">The J domain is necessary and sufficient to stimulate DnaK ATPase activity. Zinc center 1 plays an important role in the autonomous, DnaK-independent chaperone activity of DnaJ. Zinc center 2 is essential for interaction with DnaK and for DnaJ activity.</text>
</comment>
<accession>A0A3G2R4G3</accession>
<dbReference type="GO" id="GO:0005524">
    <property type="term" value="F:ATP binding"/>
    <property type="evidence" value="ECO:0007669"/>
    <property type="project" value="InterPro"/>
</dbReference>
<feature type="repeat" description="CXXCXGXG motif" evidence="14">
    <location>
        <begin position="154"/>
        <end position="161"/>
    </location>
</feature>
<comment type="subunit">
    <text evidence="2 14">Homodimer.</text>
</comment>
<comment type="similarity">
    <text evidence="12 14">Belongs to the DnaJ family.</text>
</comment>
<dbReference type="PANTHER" id="PTHR43096">
    <property type="entry name" value="DNAJ HOMOLOG 1, MITOCHONDRIAL-RELATED"/>
    <property type="match status" value="1"/>
</dbReference>
<feature type="binding site" evidence="14">
    <location>
        <position position="200"/>
    </location>
    <ligand>
        <name>Zn(2+)</name>
        <dbReference type="ChEBI" id="CHEBI:29105"/>
        <label>2</label>
    </ligand>
</feature>
<dbReference type="PRINTS" id="PR00625">
    <property type="entry name" value="JDOMAIN"/>
</dbReference>
<dbReference type="PROSITE" id="PS50076">
    <property type="entry name" value="DNAJ_2"/>
    <property type="match status" value="1"/>
</dbReference>
<dbReference type="FunFam" id="2.60.260.20:FF:000004">
    <property type="entry name" value="Molecular chaperone DnaJ"/>
    <property type="match status" value="1"/>
</dbReference>
<dbReference type="InterPro" id="IPR008971">
    <property type="entry name" value="HSP40/DnaJ_pept-bd"/>
</dbReference>
<dbReference type="GO" id="GO:0031072">
    <property type="term" value="F:heat shock protein binding"/>
    <property type="evidence" value="ECO:0007669"/>
    <property type="project" value="InterPro"/>
</dbReference>
<dbReference type="SUPFAM" id="SSF46565">
    <property type="entry name" value="Chaperone J-domain"/>
    <property type="match status" value="1"/>
</dbReference>
<evidence type="ECO:0000256" key="7">
    <source>
        <dbReference type="ARBA" id="ARBA00022771"/>
    </source>
</evidence>
<evidence type="ECO:0000256" key="13">
    <source>
        <dbReference type="ARBA" id="ARBA00067609"/>
    </source>
</evidence>
<organism evidence="18 19">
    <name type="scientific">Biomaibacter acetigenes</name>
    <dbReference type="NCBI Taxonomy" id="2316383"/>
    <lineage>
        <taxon>Bacteria</taxon>
        <taxon>Bacillati</taxon>
        <taxon>Bacillota</taxon>
        <taxon>Clostridia</taxon>
        <taxon>Thermosediminibacterales</taxon>
        <taxon>Tepidanaerobacteraceae</taxon>
        <taxon>Biomaibacter</taxon>
    </lineage>
</organism>
<comment type="cofactor">
    <cofactor evidence="14">
        <name>Zn(2+)</name>
        <dbReference type="ChEBI" id="CHEBI:29105"/>
    </cofactor>
    <text evidence="14">Binds 2 Zn(2+) ions per monomer.</text>
</comment>
<dbReference type="CDD" id="cd10747">
    <property type="entry name" value="DnaJ_C"/>
    <property type="match status" value="1"/>
</dbReference>
<evidence type="ECO:0000256" key="2">
    <source>
        <dbReference type="ARBA" id="ARBA00011738"/>
    </source>
</evidence>
<dbReference type="SUPFAM" id="SSF49493">
    <property type="entry name" value="HSP40/DnaJ peptide-binding domain"/>
    <property type="match status" value="2"/>
</dbReference>
<comment type="function">
    <text evidence="11 14">Participates actively in the response to hyperosmotic and heat shock by preventing the aggregation of stress-denatured proteins and by disaggregating proteins, also in an autonomous, DnaK-independent fashion. Unfolded proteins bind initially to DnaJ; upon interaction with the DnaJ-bound protein, DnaK hydrolyzes its bound ATP, resulting in the formation of a stable complex. GrpE releases ADP from DnaK; ATP binding to DnaK triggers the release of the substrate protein, thus completing the reaction cycle. Several rounds of ATP-dependent interactions between DnaJ, DnaK and GrpE are required for fully efficient folding. Also involved, together with DnaK and GrpE, in the DNA replication of plasmids through activation of initiation proteins.</text>
</comment>
<gene>
    <name evidence="14 18" type="primary">dnaJ</name>
    <name evidence="18" type="ORF">D2962_06310</name>
</gene>
<feature type="repeat" description="CXXCXGXG motif" evidence="14">
    <location>
        <begin position="197"/>
        <end position="204"/>
    </location>
</feature>
<dbReference type="Gene3D" id="1.10.287.110">
    <property type="entry name" value="DnaJ domain"/>
    <property type="match status" value="1"/>
</dbReference>
<keyword evidence="9 14" id="KW-0346">Stress response</keyword>
<dbReference type="InterPro" id="IPR018253">
    <property type="entry name" value="DnaJ_domain_CS"/>
</dbReference>
<dbReference type="GO" id="GO:0006260">
    <property type="term" value="P:DNA replication"/>
    <property type="evidence" value="ECO:0007669"/>
    <property type="project" value="UniProtKB-KW"/>
</dbReference>
<keyword evidence="7 14" id="KW-0863">Zinc-finger</keyword>
<evidence type="ECO:0000313" key="19">
    <source>
        <dbReference type="Proteomes" id="UP000280960"/>
    </source>
</evidence>
<dbReference type="HAMAP" id="MF_01152">
    <property type="entry name" value="DnaJ"/>
    <property type="match status" value="1"/>
</dbReference>
<evidence type="ECO:0000256" key="3">
    <source>
        <dbReference type="ARBA" id="ARBA00022490"/>
    </source>
</evidence>
<dbReference type="EMBL" id="CP033169">
    <property type="protein sequence ID" value="AYO30282.1"/>
    <property type="molecule type" value="Genomic_DNA"/>
</dbReference>
<evidence type="ECO:0000256" key="4">
    <source>
        <dbReference type="ARBA" id="ARBA00022705"/>
    </source>
</evidence>
<evidence type="ECO:0000313" key="18">
    <source>
        <dbReference type="EMBL" id="AYO30282.1"/>
    </source>
</evidence>
<evidence type="ECO:0000256" key="11">
    <source>
        <dbReference type="ARBA" id="ARBA00053423"/>
    </source>
</evidence>
<feature type="binding site" evidence="14">
    <location>
        <position position="197"/>
    </location>
    <ligand>
        <name>Zn(2+)</name>
        <dbReference type="ChEBI" id="CHEBI:29105"/>
        <label>2</label>
    </ligand>
</feature>
<dbReference type="Proteomes" id="UP000280960">
    <property type="component" value="Chromosome"/>
</dbReference>
<keyword evidence="6 14" id="KW-0677">Repeat</keyword>
<dbReference type="Pfam" id="PF01556">
    <property type="entry name" value="DnaJ_C"/>
    <property type="match status" value="1"/>
</dbReference>
<dbReference type="InterPro" id="IPR012724">
    <property type="entry name" value="DnaJ"/>
</dbReference>
<feature type="binding site" evidence="14">
    <location>
        <position position="211"/>
    </location>
    <ligand>
        <name>Zn(2+)</name>
        <dbReference type="ChEBI" id="CHEBI:29105"/>
        <label>1</label>
    </ligand>
</feature>
<proteinExistence type="inferred from homology"/>
<dbReference type="GO" id="GO:0009408">
    <property type="term" value="P:response to heat"/>
    <property type="evidence" value="ECO:0007669"/>
    <property type="project" value="InterPro"/>
</dbReference>
<feature type="domain" description="CR-type" evidence="17">
    <location>
        <begin position="141"/>
        <end position="223"/>
    </location>
</feature>
<evidence type="ECO:0000256" key="12">
    <source>
        <dbReference type="ARBA" id="ARBA00061004"/>
    </source>
</evidence>
<evidence type="ECO:0000259" key="16">
    <source>
        <dbReference type="PROSITE" id="PS50076"/>
    </source>
</evidence>
<dbReference type="PROSITE" id="PS00636">
    <property type="entry name" value="DNAJ_1"/>
    <property type="match status" value="1"/>
</dbReference>
<feature type="binding site" evidence="14">
    <location>
        <position position="157"/>
    </location>
    <ligand>
        <name>Zn(2+)</name>
        <dbReference type="ChEBI" id="CHEBI:29105"/>
        <label>1</label>
    </ligand>
</feature>
<evidence type="ECO:0000256" key="6">
    <source>
        <dbReference type="ARBA" id="ARBA00022737"/>
    </source>
</evidence>
<dbReference type="CDD" id="cd06257">
    <property type="entry name" value="DnaJ"/>
    <property type="match status" value="1"/>
</dbReference>
<feature type="binding site" evidence="14">
    <location>
        <position position="214"/>
    </location>
    <ligand>
        <name>Zn(2+)</name>
        <dbReference type="ChEBI" id="CHEBI:29105"/>
        <label>1</label>
    </ligand>
</feature>
<evidence type="ECO:0000256" key="1">
    <source>
        <dbReference type="ARBA" id="ARBA00004496"/>
    </source>
</evidence>
<feature type="binding site" evidence="14">
    <location>
        <position position="154"/>
    </location>
    <ligand>
        <name>Zn(2+)</name>
        <dbReference type="ChEBI" id="CHEBI:29105"/>
        <label>1</label>
    </ligand>
</feature>
<dbReference type="FunFam" id="2.10.230.10:FF:000002">
    <property type="entry name" value="Molecular chaperone DnaJ"/>
    <property type="match status" value="1"/>
</dbReference>
<dbReference type="InterPro" id="IPR036869">
    <property type="entry name" value="J_dom_sf"/>
</dbReference>
<dbReference type="KEGG" id="bacg:D2962_06310"/>
<keyword evidence="19" id="KW-1185">Reference proteome</keyword>
<evidence type="ECO:0000256" key="10">
    <source>
        <dbReference type="ARBA" id="ARBA00023186"/>
    </source>
</evidence>
<dbReference type="GO" id="GO:0042026">
    <property type="term" value="P:protein refolding"/>
    <property type="evidence" value="ECO:0007669"/>
    <property type="project" value="TreeGrafter"/>
</dbReference>
<evidence type="ECO:0000256" key="15">
    <source>
        <dbReference type="PROSITE-ProRule" id="PRU00546"/>
    </source>
</evidence>
<keyword evidence="8 14" id="KW-0862">Zinc</keyword>
<evidence type="ECO:0000256" key="9">
    <source>
        <dbReference type="ARBA" id="ARBA00023016"/>
    </source>
</evidence>
<dbReference type="Pfam" id="PF00684">
    <property type="entry name" value="DnaJ_CXXCXGXG"/>
    <property type="match status" value="1"/>
</dbReference>
<reference evidence="18 19" key="1">
    <citation type="submission" date="2018-10" db="EMBL/GenBank/DDBJ databases">
        <authorList>
            <person name="Zhang X."/>
        </authorList>
    </citation>
    <scope>NUCLEOTIDE SEQUENCE [LARGE SCALE GENOMIC DNA]</scope>
    <source>
        <strain evidence="18 19">SK-G1</strain>
    </source>
</reference>
<keyword evidence="3 14" id="KW-0963">Cytoplasm</keyword>
<feature type="binding site" evidence="14">
    <location>
        <position position="171"/>
    </location>
    <ligand>
        <name>Zn(2+)</name>
        <dbReference type="ChEBI" id="CHEBI:29105"/>
        <label>2</label>
    </ligand>
</feature>
<dbReference type="FunFam" id="2.60.260.20:FF:000009">
    <property type="entry name" value="Putative Mitochondrial DnaJ chaperone"/>
    <property type="match status" value="1"/>
</dbReference>
<feature type="domain" description="J" evidence="16">
    <location>
        <begin position="5"/>
        <end position="70"/>
    </location>
</feature>
<dbReference type="InterPro" id="IPR001305">
    <property type="entry name" value="HSP_DnaJ_Cys-rich_dom"/>
</dbReference>
<dbReference type="CDD" id="cd10719">
    <property type="entry name" value="DnaJ_zf"/>
    <property type="match status" value="1"/>
</dbReference>
<dbReference type="PROSITE" id="PS51188">
    <property type="entry name" value="ZF_CR"/>
    <property type="match status" value="1"/>
</dbReference>
<dbReference type="InterPro" id="IPR036410">
    <property type="entry name" value="HSP_DnaJ_Cys-rich_dom_sf"/>
</dbReference>
<dbReference type="Gene3D" id="2.60.260.20">
    <property type="entry name" value="Urease metallochaperone UreE, N-terminal domain"/>
    <property type="match status" value="2"/>
</dbReference>
<sequence>MAKRDYYEVLGVSKDASEDDIKKAYRKLARQYHPDVNKNDKDAAEKFKEINEAYEVLKDPEKRARYDQFGHAGVGQGNFDAGNFGGFGDFGDFGNFGGEFFGDIFENFFGGGFGGTRRHGPVRGADVLYDMEISLEEAATGIEKEIQVSRMEKCEKCHGTGAKPGTHPTTCPLCGGTGQVKNVQNTAFGRFVNITTCNRCGGRGTIVEAPCPNCHGSGQVRANRKIKVKVPAGVDTGSRLRISGEGEPGERGGPPGDLYVVIRVKPHKLFTRHGDDLIYEAHISFVQAALGDEIEIPTLEGKIKLKIPEGTQPGTNFRLKAKGIPHIKGYGRGDMHVRVNVVIPERLNEKQKEILRKFADISGEELKGPSKGFFGKMKDAFGV</sequence>
<dbReference type="RefSeq" id="WP_122014513.1">
    <property type="nucleotide sequence ID" value="NZ_CP033169.1"/>
</dbReference>
<feature type="binding site" evidence="14">
    <location>
        <position position="174"/>
    </location>
    <ligand>
        <name>Zn(2+)</name>
        <dbReference type="ChEBI" id="CHEBI:29105"/>
        <label>2</label>
    </ligand>
</feature>
<dbReference type="GO" id="GO:0051082">
    <property type="term" value="F:unfolded protein binding"/>
    <property type="evidence" value="ECO:0007669"/>
    <property type="project" value="UniProtKB-UniRule"/>
</dbReference>
<dbReference type="SMART" id="SM00271">
    <property type="entry name" value="DnaJ"/>
    <property type="match status" value="1"/>
</dbReference>
<protein>
    <recommendedName>
        <fullName evidence="13 14">Chaperone protein DnaJ</fullName>
    </recommendedName>
</protein>
<evidence type="ECO:0000259" key="17">
    <source>
        <dbReference type="PROSITE" id="PS51188"/>
    </source>
</evidence>
<dbReference type="InterPro" id="IPR002939">
    <property type="entry name" value="DnaJ_C"/>
</dbReference>
<name>A0A3G2R4G3_9FIRM</name>
<dbReference type="InterPro" id="IPR001623">
    <property type="entry name" value="DnaJ_domain"/>
</dbReference>